<dbReference type="SUPFAM" id="SSF51556">
    <property type="entry name" value="Metallo-dependent hydrolases"/>
    <property type="match status" value="1"/>
</dbReference>
<dbReference type="Gene3D" id="3.20.20.140">
    <property type="entry name" value="Metal-dependent hydrolases"/>
    <property type="match status" value="1"/>
</dbReference>
<name>A0A4Y4BBS7_MICMQ</name>
<sequence>MHAATFFDGVEWREGVVEFVDGHLRLRDAVPASGAPRLDGVIVGGFTDHHVHLQLIEHGVLAESRLGRVVDLGGNPEALRLITVPEPVSVHFAGGFLTTPGGYPSDRGWAPEGSVREIADAAAAADAVAEMADAGATCIKVTSNSAAGPVLTDDLFRTIVRLASARRLPVVAHAEGAGEARRVVGLGAARLAHAPFTERLDDDEIARQAASASWISTLAIHDDPERAIAIDNVRRFRTAGGSVLYGTDLGNGPMPVDLNPHEVAALREAGLDDAALLQTLAPVDPREPHSALLLIPGGTPSSADPLDARPLTPADLKV</sequence>
<dbReference type="PANTHER" id="PTHR43135:SF3">
    <property type="entry name" value="ALPHA-D-RIBOSE 1-METHYLPHOSPHONATE 5-TRIPHOSPHATE DIPHOSPHATASE"/>
    <property type="match status" value="1"/>
</dbReference>
<dbReference type="InterPro" id="IPR032466">
    <property type="entry name" value="Metal_Hydrolase"/>
</dbReference>
<evidence type="ECO:0000256" key="1">
    <source>
        <dbReference type="SAM" id="MobiDB-lite"/>
    </source>
</evidence>
<evidence type="ECO:0000313" key="2">
    <source>
        <dbReference type="EMBL" id="GEC76972.1"/>
    </source>
</evidence>
<reference evidence="2 3" key="1">
    <citation type="submission" date="2019-06" db="EMBL/GenBank/DDBJ databases">
        <title>Whole genome shotgun sequence of Microbacterium liquefaciens NBRC 15037.</title>
        <authorList>
            <person name="Hosoyama A."/>
            <person name="Uohara A."/>
            <person name="Ohji S."/>
            <person name="Ichikawa N."/>
        </authorList>
    </citation>
    <scope>NUCLEOTIDE SEQUENCE [LARGE SCALE GENOMIC DNA]</scope>
    <source>
        <strain evidence="2 3">NBRC 15037</strain>
    </source>
</reference>
<evidence type="ECO:0000313" key="3">
    <source>
        <dbReference type="Proteomes" id="UP000317410"/>
    </source>
</evidence>
<dbReference type="RefSeq" id="WP_141388172.1">
    <property type="nucleotide sequence ID" value="NZ_BJNQ01000032.1"/>
</dbReference>
<gene>
    <name evidence="2" type="ORF">MLI01_31170</name>
</gene>
<dbReference type="AlphaFoldDB" id="A0A4Y4BBS7"/>
<dbReference type="InterPro" id="IPR051781">
    <property type="entry name" value="Metallo-dep_Hydrolase"/>
</dbReference>
<accession>A0A4Y4BBS7</accession>
<dbReference type="PANTHER" id="PTHR43135">
    <property type="entry name" value="ALPHA-D-RIBOSE 1-METHYLPHOSPHONATE 5-TRIPHOSPHATE DIPHOSPHATASE"/>
    <property type="match status" value="1"/>
</dbReference>
<dbReference type="EMBL" id="BJNQ01000032">
    <property type="protein sequence ID" value="GEC76972.1"/>
    <property type="molecule type" value="Genomic_DNA"/>
</dbReference>
<dbReference type="Proteomes" id="UP000317410">
    <property type="component" value="Unassembled WGS sequence"/>
</dbReference>
<organism evidence="2 3">
    <name type="scientific">Microbacterium maritypicum</name>
    <name type="common">Microbacterium liquefaciens</name>
    <dbReference type="NCBI Taxonomy" id="33918"/>
    <lineage>
        <taxon>Bacteria</taxon>
        <taxon>Bacillati</taxon>
        <taxon>Actinomycetota</taxon>
        <taxon>Actinomycetes</taxon>
        <taxon>Micrococcales</taxon>
        <taxon>Microbacteriaceae</taxon>
        <taxon>Microbacterium</taxon>
    </lineage>
</organism>
<proteinExistence type="predicted"/>
<protein>
    <recommendedName>
        <fullName evidence="4">Hydrolase</fullName>
    </recommendedName>
</protein>
<evidence type="ECO:0008006" key="4">
    <source>
        <dbReference type="Google" id="ProtNLM"/>
    </source>
</evidence>
<comment type="caution">
    <text evidence="2">The sequence shown here is derived from an EMBL/GenBank/DDBJ whole genome shotgun (WGS) entry which is preliminary data.</text>
</comment>
<feature type="region of interest" description="Disordered" evidence="1">
    <location>
        <begin position="294"/>
        <end position="318"/>
    </location>
</feature>